<dbReference type="Proteomes" id="UP001552527">
    <property type="component" value="Unassembled WGS sequence"/>
</dbReference>
<proteinExistence type="predicted"/>
<accession>A0ABV3JKZ8</accession>
<reference evidence="2 3" key="1">
    <citation type="submission" date="2024-06" db="EMBL/GenBank/DDBJ databases">
        <title>The Natural Products Discovery Center: Release of the First 8490 Sequenced Strains for Exploring Actinobacteria Biosynthetic Diversity.</title>
        <authorList>
            <person name="Kalkreuter E."/>
            <person name="Kautsar S.A."/>
            <person name="Yang D."/>
            <person name="Bader C.D."/>
            <person name="Teijaro C.N."/>
            <person name="Fluegel L."/>
            <person name="Davis C.M."/>
            <person name="Simpson J.R."/>
            <person name="Lauterbach L."/>
            <person name="Steele A.D."/>
            <person name="Gui C."/>
            <person name="Meng S."/>
            <person name="Li G."/>
            <person name="Viehrig K."/>
            <person name="Ye F."/>
            <person name="Su P."/>
            <person name="Kiefer A.F."/>
            <person name="Nichols A."/>
            <person name="Cepeda A.J."/>
            <person name="Yan W."/>
            <person name="Fan B."/>
            <person name="Jiang Y."/>
            <person name="Adhikari A."/>
            <person name="Zheng C.-J."/>
            <person name="Schuster L."/>
            <person name="Cowan T.M."/>
            <person name="Smanski M.J."/>
            <person name="Chevrette M.G."/>
            <person name="De Carvalho L.P.S."/>
            <person name="Shen B."/>
        </authorList>
    </citation>
    <scope>NUCLEOTIDE SEQUENCE [LARGE SCALE GENOMIC DNA]</scope>
    <source>
        <strain evidence="2 3">NPDC052768</strain>
    </source>
</reference>
<protein>
    <submittedName>
        <fullName evidence="2">Uncharacterized protein</fullName>
    </submittedName>
</protein>
<dbReference type="EMBL" id="JBFATE010000012">
    <property type="protein sequence ID" value="MEV5248826.1"/>
    <property type="molecule type" value="Genomic_DNA"/>
</dbReference>
<sequence>MNVLLCATRGTRLTEPVRRPDEMPEYPGRDGLPGPDGRRHGPPGVPRGTYVVDPLGYATRLVPDAVRVEAAP</sequence>
<dbReference type="RefSeq" id="WP_356804528.1">
    <property type="nucleotide sequence ID" value="NZ_JBEXRD010000010.1"/>
</dbReference>
<organism evidence="2 3">
    <name type="scientific">Streptomyces werraensis</name>
    <dbReference type="NCBI Taxonomy" id="68284"/>
    <lineage>
        <taxon>Bacteria</taxon>
        <taxon>Bacillati</taxon>
        <taxon>Actinomycetota</taxon>
        <taxon>Actinomycetes</taxon>
        <taxon>Kitasatosporales</taxon>
        <taxon>Streptomycetaceae</taxon>
        <taxon>Streptomyces</taxon>
    </lineage>
</organism>
<evidence type="ECO:0000313" key="2">
    <source>
        <dbReference type="EMBL" id="MEV5248826.1"/>
    </source>
</evidence>
<feature type="region of interest" description="Disordered" evidence="1">
    <location>
        <begin position="1"/>
        <end position="51"/>
    </location>
</feature>
<evidence type="ECO:0000313" key="3">
    <source>
        <dbReference type="Proteomes" id="UP001552527"/>
    </source>
</evidence>
<name>A0ABV3JKZ8_9ACTN</name>
<gene>
    <name evidence="2" type="ORF">AB0K95_26670</name>
</gene>
<comment type="caution">
    <text evidence="2">The sequence shown here is derived from an EMBL/GenBank/DDBJ whole genome shotgun (WGS) entry which is preliminary data.</text>
</comment>
<evidence type="ECO:0000256" key="1">
    <source>
        <dbReference type="SAM" id="MobiDB-lite"/>
    </source>
</evidence>
<keyword evidence="3" id="KW-1185">Reference proteome</keyword>